<dbReference type="InterPro" id="IPR002099">
    <property type="entry name" value="MutL/Mlh/PMS"/>
</dbReference>
<dbReference type="GO" id="GO:0032389">
    <property type="term" value="C:MutLalpha complex"/>
    <property type="evidence" value="ECO:0007669"/>
    <property type="project" value="TreeGrafter"/>
</dbReference>
<dbReference type="CDD" id="cd00782">
    <property type="entry name" value="MutL_Trans"/>
    <property type="match status" value="1"/>
</dbReference>
<dbReference type="SUPFAM" id="SSF55874">
    <property type="entry name" value="ATPase domain of HSP90 chaperone/DNA topoisomerase II/histidine kinase"/>
    <property type="match status" value="1"/>
</dbReference>
<feature type="region of interest" description="Disordered" evidence="4">
    <location>
        <begin position="906"/>
        <end position="930"/>
    </location>
</feature>
<dbReference type="Proteomes" id="UP000694843">
    <property type="component" value="Unplaced"/>
</dbReference>
<feature type="region of interest" description="Disordered" evidence="4">
    <location>
        <begin position="370"/>
        <end position="412"/>
    </location>
</feature>
<feature type="region of interest" description="Disordered" evidence="4">
    <location>
        <begin position="662"/>
        <end position="681"/>
    </location>
</feature>
<dbReference type="NCBIfam" id="TIGR00585">
    <property type="entry name" value="mutl"/>
    <property type="match status" value="1"/>
</dbReference>
<dbReference type="RefSeq" id="XP_018028240.1">
    <property type="nucleotide sequence ID" value="XM_018172751.2"/>
</dbReference>
<dbReference type="PANTHER" id="PTHR10073">
    <property type="entry name" value="DNA MISMATCH REPAIR PROTEIN MLH, PMS, MUTL"/>
    <property type="match status" value="1"/>
</dbReference>
<dbReference type="GO" id="GO:0016887">
    <property type="term" value="F:ATP hydrolysis activity"/>
    <property type="evidence" value="ECO:0007669"/>
    <property type="project" value="InterPro"/>
</dbReference>
<dbReference type="GO" id="GO:0006298">
    <property type="term" value="P:mismatch repair"/>
    <property type="evidence" value="ECO:0007669"/>
    <property type="project" value="InterPro"/>
</dbReference>
<sequence length="1355" mass="148463">MGVIQLSQDTIFRIKSSQVITSATAALKELVENALDSKATILSIRLEDHGLRLLEVKDNGLGISEADLSLVCLPHTTSKIHSFGDLEDLSSYGFRGEALSSLCQLASVSITTRQQQASVGQCCTFSSHGKIITKKIAACNVGTTVLVTKLFHDLPVRLKYHCDVRRKKEQLKKIEGLLMAYAIAHPALHLSATHEKQPFIRKCAATNTLNAMHAIFPECASSFTNISRNKDQIKISVHLPRTSSLKSRPQDKNNSQEHRPSAANKSSKKNLQTLPPYCHPSTDRLFVIINGRPVTHKQVQKKVKDFFGASQPKYSGRWPVGAVIITAPPHLIDVNLEPNKDRVLINGEEVILELLTEILVEIYGPMIEEANPSDEQGKSGSKIHSGEESLCSDDSMDKENTDAASDDSTCGQFSSSAVVRSNASNFTNLMAGKKVINNKNIITAPSDLSGTDVNKSKEKLYFKNSTRRSIMIGETDEPSMVEKNTEIDGTKSNKVTYPENSLLINEKDKNSLKTDNFLLTADEQNTLHEILSQVDCTSIVEQRKTINDDGEAEPSLLRGVSGDIDPVAWSKGHVTGDDGINIESIRVAGSGSSLARRRGREDELVRNMESPAKKAKINCDENTTYRQIEPFESVQNIDHVTRESASDLGQCLLESTRIDDNHEKGINRSEDQHPLKSSLNIDEGKLNSDMMHTQRQFGPHDNDVETQEKSSKSGQNQTKLYMDDEESSASASDSLLTHDQNKSSQKNAMEANNTHSLNRSSSLSSATTSPATLGQSPSGLRLSWADRQAVKAVAATTAKERWPYGGHLVSKPVSAFASFAKHVRGDVLREFAGADFTVIGREIAARWKALDAETRRVFENKAKADEARYYSEIRQLRDREFGSNNSNLNKSGALNGSMERFLSPVHGGSKSLPCPKTTKNQPNLDEESGMQGKRLVAPSLRPWQDRCLVTHVTLGDIKRALQPAKSSSSKSSEFRVIGKIYYPSISPRELDSVAKQDMLKNFTSNTVKSASNKELCCVCVEGRSVYGVRCGALSELLECYELLETYSLPAAPLTDALPFNESSMGRSNWQALLRLPRCPAVDINASAVGINTSSSVGINTSVVTDERLTCNGFDVVLYTNNEVVSHGELVGAASNVAFYGMNDLREVLSYIASNPQATLIQTRPLKLRHWLQAESMRRTLSTATDCTNILCQLRMWRQYSRKYCRATATNDNTATNDSTASILSTATAIPSSVISNDATSAVLTESASSASYTPLSDTPSRLRESNIESPRGNNPGGFTIHTSQSLPPSCIESSSNSSEEAISSRLKFLQPLAQAHDSAPLEVVGLPNPELCLHNKPILHLLYNLDELPGSQSSR</sequence>
<dbReference type="GO" id="GO:0140664">
    <property type="term" value="F:ATP-dependent DNA damage sensor activity"/>
    <property type="evidence" value="ECO:0007669"/>
    <property type="project" value="InterPro"/>
</dbReference>
<feature type="compositionally biased region" description="Basic and acidic residues" evidence="4">
    <location>
        <begin position="248"/>
        <end position="260"/>
    </location>
</feature>
<dbReference type="PROSITE" id="PS00058">
    <property type="entry name" value="DNA_MISMATCH_REPAIR_1"/>
    <property type="match status" value="1"/>
</dbReference>
<dbReference type="PANTHER" id="PTHR10073:SF54">
    <property type="entry name" value="PMS1 PROTEIN HOMOLOG 1"/>
    <property type="match status" value="1"/>
</dbReference>
<reference evidence="7" key="1">
    <citation type="submission" date="2025-08" db="UniProtKB">
        <authorList>
            <consortium name="RefSeq"/>
        </authorList>
    </citation>
    <scope>IDENTIFICATION</scope>
    <source>
        <tissue evidence="7">Whole organism</tissue>
    </source>
</reference>
<dbReference type="Gene3D" id="3.30.565.10">
    <property type="entry name" value="Histidine kinase-like ATPase, C-terminal domain"/>
    <property type="match status" value="1"/>
</dbReference>
<evidence type="ECO:0000313" key="6">
    <source>
        <dbReference type="Proteomes" id="UP000694843"/>
    </source>
</evidence>
<dbReference type="InterPro" id="IPR014762">
    <property type="entry name" value="DNA_mismatch_repair_CS"/>
</dbReference>
<name>A0A8B7PQG5_HYAAZ</name>
<feature type="region of interest" description="Disordered" evidence="4">
    <location>
        <begin position="1246"/>
        <end position="1296"/>
    </location>
</feature>
<dbReference type="OrthoDB" id="10254304at2759"/>
<keyword evidence="3" id="KW-0238">DNA-binding</keyword>
<dbReference type="Pfam" id="PF13589">
    <property type="entry name" value="HATPase_c_3"/>
    <property type="match status" value="1"/>
</dbReference>
<feature type="compositionally biased region" description="Basic and acidic residues" evidence="4">
    <location>
        <begin position="698"/>
        <end position="711"/>
    </location>
</feature>
<dbReference type="GO" id="GO:0004519">
    <property type="term" value="F:endonuclease activity"/>
    <property type="evidence" value="ECO:0007669"/>
    <property type="project" value="UniProtKB-KW"/>
</dbReference>
<dbReference type="InterPro" id="IPR036910">
    <property type="entry name" value="HMG_box_dom_sf"/>
</dbReference>
<evidence type="ECO:0000256" key="1">
    <source>
        <dbReference type="ARBA" id="ARBA00006082"/>
    </source>
</evidence>
<keyword evidence="7" id="KW-0378">Hydrolase</keyword>
<dbReference type="InterPro" id="IPR036890">
    <property type="entry name" value="HATPase_C_sf"/>
</dbReference>
<feature type="compositionally biased region" description="Basic and acidic residues" evidence="4">
    <location>
        <begin position="662"/>
        <end position="674"/>
    </location>
</feature>
<keyword evidence="6" id="KW-1185">Reference proteome</keyword>
<keyword evidence="3" id="KW-0539">Nucleus</keyword>
<comment type="similarity">
    <text evidence="1">Belongs to the DNA mismatch repair MutL/HexB family.</text>
</comment>
<organism evidence="6 7">
    <name type="scientific">Hyalella azteca</name>
    <name type="common">Amphipod</name>
    <dbReference type="NCBI Taxonomy" id="294128"/>
    <lineage>
        <taxon>Eukaryota</taxon>
        <taxon>Metazoa</taxon>
        <taxon>Ecdysozoa</taxon>
        <taxon>Arthropoda</taxon>
        <taxon>Crustacea</taxon>
        <taxon>Multicrustacea</taxon>
        <taxon>Malacostraca</taxon>
        <taxon>Eumalacostraca</taxon>
        <taxon>Peracarida</taxon>
        <taxon>Amphipoda</taxon>
        <taxon>Senticaudata</taxon>
        <taxon>Talitrida</taxon>
        <taxon>Talitroidea</taxon>
        <taxon>Hyalellidae</taxon>
        <taxon>Hyalella</taxon>
    </lineage>
</organism>
<dbReference type="KEGG" id="hazt:108683439"/>
<dbReference type="SUPFAM" id="SSF54211">
    <property type="entry name" value="Ribosomal protein S5 domain 2-like"/>
    <property type="match status" value="1"/>
</dbReference>
<feature type="compositionally biased region" description="Low complexity" evidence="4">
    <location>
        <begin position="752"/>
        <end position="773"/>
    </location>
</feature>
<dbReference type="InterPro" id="IPR013507">
    <property type="entry name" value="DNA_mismatch_S5_2-like"/>
</dbReference>
<feature type="compositionally biased region" description="Polar residues" evidence="4">
    <location>
        <begin position="402"/>
        <end position="412"/>
    </location>
</feature>
<feature type="DNA-binding region" description="HMG box" evidence="3">
    <location>
        <begin position="809"/>
        <end position="877"/>
    </location>
</feature>
<proteinExistence type="inferred from homology"/>
<evidence type="ECO:0000256" key="2">
    <source>
        <dbReference type="ARBA" id="ARBA00022763"/>
    </source>
</evidence>
<dbReference type="SUPFAM" id="SSF47095">
    <property type="entry name" value="HMG-box"/>
    <property type="match status" value="1"/>
</dbReference>
<protein>
    <submittedName>
        <fullName evidence="7">Mismatch repair endonuclease pms1</fullName>
    </submittedName>
</protein>
<keyword evidence="7" id="KW-0540">Nuclease</keyword>
<evidence type="ECO:0000256" key="4">
    <source>
        <dbReference type="SAM" id="MobiDB-lite"/>
    </source>
</evidence>
<gene>
    <name evidence="7" type="primary">LOC108683439</name>
</gene>
<dbReference type="Gene3D" id="3.30.230.10">
    <property type="match status" value="1"/>
</dbReference>
<dbReference type="SMART" id="SM00398">
    <property type="entry name" value="HMG"/>
    <property type="match status" value="1"/>
</dbReference>
<feature type="domain" description="HMG box" evidence="5">
    <location>
        <begin position="809"/>
        <end position="877"/>
    </location>
</feature>
<feature type="region of interest" description="Disordered" evidence="4">
    <location>
        <begin position="693"/>
        <end position="779"/>
    </location>
</feature>
<dbReference type="GO" id="GO:0030983">
    <property type="term" value="F:mismatched DNA binding"/>
    <property type="evidence" value="ECO:0007669"/>
    <property type="project" value="InterPro"/>
</dbReference>
<dbReference type="GeneID" id="108683439"/>
<evidence type="ECO:0000313" key="7">
    <source>
        <dbReference type="RefSeq" id="XP_018028240.1"/>
    </source>
</evidence>
<evidence type="ECO:0000256" key="3">
    <source>
        <dbReference type="PROSITE-ProRule" id="PRU00267"/>
    </source>
</evidence>
<keyword evidence="7" id="KW-0255">Endonuclease</keyword>
<feature type="compositionally biased region" description="Polar residues" evidence="4">
    <location>
        <begin position="263"/>
        <end position="273"/>
    </location>
</feature>
<dbReference type="Pfam" id="PF01119">
    <property type="entry name" value="DNA_mis_repair"/>
    <property type="match status" value="1"/>
</dbReference>
<dbReference type="FunFam" id="3.30.565.10:FF:000017">
    <property type="entry name" value="PMS1 homolog 1, mismatch repair system component"/>
    <property type="match status" value="1"/>
</dbReference>
<dbReference type="CDD" id="cd00084">
    <property type="entry name" value="HMG-box_SF"/>
    <property type="match status" value="1"/>
</dbReference>
<dbReference type="Gene3D" id="1.10.30.10">
    <property type="entry name" value="High mobility group box domain"/>
    <property type="match status" value="1"/>
</dbReference>
<feature type="compositionally biased region" description="Low complexity" evidence="4">
    <location>
        <begin position="1283"/>
        <end position="1296"/>
    </location>
</feature>
<accession>A0A8B7PQG5</accession>
<feature type="region of interest" description="Disordered" evidence="4">
    <location>
        <begin position="237"/>
        <end position="274"/>
    </location>
</feature>
<dbReference type="InterPro" id="IPR014721">
    <property type="entry name" value="Ribsml_uS5_D2-typ_fold_subgr"/>
</dbReference>
<dbReference type="Pfam" id="PF00505">
    <property type="entry name" value="HMG_box"/>
    <property type="match status" value="1"/>
</dbReference>
<dbReference type="CDD" id="cd16926">
    <property type="entry name" value="HATPase_MutL-MLH-PMS-like"/>
    <property type="match status" value="1"/>
</dbReference>
<dbReference type="InterPro" id="IPR009071">
    <property type="entry name" value="HMG_box_dom"/>
</dbReference>
<dbReference type="GO" id="GO:0005524">
    <property type="term" value="F:ATP binding"/>
    <property type="evidence" value="ECO:0007669"/>
    <property type="project" value="InterPro"/>
</dbReference>
<dbReference type="InterPro" id="IPR038973">
    <property type="entry name" value="MutL/Mlh/Pms-like"/>
</dbReference>
<evidence type="ECO:0000259" key="5">
    <source>
        <dbReference type="PROSITE" id="PS50118"/>
    </source>
</evidence>
<dbReference type="SMART" id="SM01340">
    <property type="entry name" value="DNA_mis_repair"/>
    <property type="match status" value="1"/>
</dbReference>
<dbReference type="InterPro" id="IPR020568">
    <property type="entry name" value="Ribosomal_Su5_D2-typ_SF"/>
</dbReference>
<keyword evidence="2" id="KW-0227">DNA damage</keyword>
<feature type="compositionally biased region" description="Polar residues" evidence="4">
    <location>
        <begin position="1246"/>
        <end position="1259"/>
    </location>
</feature>
<dbReference type="PROSITE" id="PS50118">
    <property type="entry name" value="HMG_BOX_2"/>
    <property type="match status" value="1"/>
</dbReference>
<feature type="compositionally biased region" description="Polar residues" evidence="4">
    <location>
        <begin position="735"/>
        <end position="751"/>
    </location>
</feature>